<dbReference type="PROSITE" id="PS51505">
    <property type="entry name" value="SCA7"/>
    <property type="match status" value="1"/>
</dbReference>
<evidence type="ECO:0000256" key="1">
    <source>
        <dbReference type="SAM" id="MobiDB-lite"/>
    </source>
</evidence>
<feature type="compositionally biased region" description="Polar residues" evidence="1">
    <location>
        <begin position="307"/>
        <end position="318"/>
    </location>
</feature>
<comment type="caution">
    <text evidence="3">The sequence shown here is derived from an EMBL/GenBank/DDBJ whole genome shotgun (WGS) entry which is preliminary data.</text>
</comment>
<dbReference type="PANTHER" id="PTHR15117:SF2">
    <property type="entry name" value="ATAXIN-7"/>
    <property type="match status" value="1"/>
</dbReference>
<organism evidence="3 4">
    <name type="scientific">Chiloscyllium punctatum</name>
    <name type="common">Brownbanded bambooshark</name>
    <name type="synonym">Hemiscyllium punctatum</name>
    <dbReference type="NCBI Taxonomy" id="137246"/>
    <lineage>
        <taxon>Eukaryota</taxon>
        <taxon>Metazoa</taxon>
        <taxon>Chordata</taxon>
        <taxon>Craniata</taxon>
        <taxon>Vertebrata</taxon>
        <taxon>Chondrichthyes</taxon>
        <taxon>Elasmobranchii</taxon>
        <taxon>Galeomorphii</taxon>
        <taxon>Galeoidea</taxon>
        <taxon>Orectolobiformes</taxon>
        <taxon>Hemiscylliidae</taxon>
        <taxon>Chiloscyllium</taxon>
    </lineage>
</organism>
<feature type="compositionally biased region" description="Polar residues" evidence="1">
    <location>
        <begin position="247"/>
        <end position="263"/>
    </location>
</feature>
<reference evidence="3 4" key="1">
    <citation type="journal article" date="2018" name="Nat. Ecol. Evol.">
        <title>Shark genomes provide insights into elasmobranch evolution and the origin of vertebrates.</title>
        <authorList>
            <person name="Hara Y"/>
            <person name="Yamaguchi K"/>
            <person name="Onimaru K"/>
            <person name="Kadota M"/>
            <person name="Koyanagi M"/>
            <person name="Keeley SD"/>
            <person name="Tatsumi K"/>
            <person name="Tanaka K"/>
            <person name="Motone F"/>
            <person name="Kageyama Y"/>
            <person name="Nozu R"/>
            <person name="Adachi N"/>
            <person name="Nishimura O"/>
            <person name="Nakagawa R"/>
            <person name="Tanegashima C"/>
            <person name="Kiyatake I"/>
            <person name="Matsumoto R"/>
            <person name="Murakumo K"/>
            <person name="Nishida K"/>
            <person name="Terakita A"/>
            <person name="Kuratani S"/>
            <person name="Sato K"/>
            <person name="Hyodo S Kuraku.S."/>
        </authorList>
    </citation>
    <scope>NUCLEOTIDE SEQUENCE [LARGE SCALE GENOMIC DNA]</scope>
</reference>
<dbReference type="OMA" id="NNVHTKH"/>
<dbReference type="AlphaFoldDB" id="A0A401RUW9"/>
<evidence type="ECO:0000259" key="2">
    <source>
        <dbReference type="PROSITE" id="PS51505"/>
    </source>
</evidence>
<feature type="compositionally biased region" description="Polar residues" evidence="1">
    <location>
        <begin position="407"/>
        <end position="420"/>
    </location>
</feature>
<feature type="compositionally biased region" description="Low complexity" evidence="1">
    <location>
        <begin position="7"/>
        <end position="16"/>
    </location>
</feature>
<dbReference type="InterPro" id="IPR052237">
    <property type="entry name" value="Ataxin-7-like_regulator"/>
</dbReference>
<feature type="region of interest" description="Disordered" evidence="1">
    <location>
        <begin position="603"/>
        <end position="659"/>
    </location>
</feature>
<dbReference type="EMBL" id="BEZZ01000003">
    <property type="protein sequence ID" value="GCC21922.1"/>
    <property type="molecule type" value="Genomic_DNA"/>
</dbReference>
<dbReference type="InterPro" id="IPR013243">
    <property type="entry name" value="SCA7_dom"/>
</dbReference>
<keyword evidence="4" id="KW-1185">Reference proteome</keyword>
<feature type="compositionally biased region" description="Polar residues" evidence="1">
    <location>
        <begin position="363"/>
        <end position="384"/>
    </location>
</feature>
<feature type="compositionally biased region" description="Low complexity" evidence="1">
    <location>
        <begin position="603"/>
        <end position="616"/>
    </location>
</feature>
<feature type="domain" description="SCA7" evidence="2">
    <location>
        <begin position="281"/>
        <end position="348"/>
    </location>
</feature>
<evidence type="ECO:0000313" key="4">
    <source>
        <dbReference type="Proteomes" id="UP000287033"/>
    </source>
</evidence>
<gene>
    <name evidence="3" type="ORF">chiPu_0000305</name>
</gene>
<accession>A0A401RUW9</accession>
<feature type="compositionally biased region" description="Basic and acidic residues" evidence="1">
    <location>
        <begin position="330"/>
        <end position="353"/>
    </location>
</feature>
<dbReference type="OrthoDB" id="21678at2759"/>
<evidence type="ECO:0000313" key="3">
    <source>
        <dbReference type="EMBL" id="GCC21922.1"/>
    </source>
</evidence>
<protein>
    <recommendedName>
        <fullName evidence="2">SCA7 domain-containing protein</fullName>
    </recommendedName>
</protein>
<dbReference type="PANTHER" id="PTHR15117">
    <property type="entry name" value="ATAXIN 7 RELATED"/>
    <property type="match status" value="1"/>
</dbReference>
<dbReference type="Gene3D" id="6.10.140.670">
    <property type="match status" value="1"/>
</dbReference>
<feature type="compositionally biased region" description="Basic and acidic residues" evidence="1">
    <location>
        <begin position="264"/>
        <end position="273"/>
    </location>
</feature>
<feature type="compositionally biased region" description="Low complexity" evidence="1">
    <location>
        <begin position="635"/>
        <end position="654"/>
    </location>
</feature>
<feature type="compositionally biased region" description="Polar residues" evidence="1">
    <location>
        <begin position="788"/>
        <end position="812"/>
    </location>
</feature>
<dbReference type="Pfam" id="PF08313">
    <property type="entry name" value="SCA7"/>
    <property type="match status" value="1"/>
</dbReference>
<dbReference type="STRING" id="137246.A0A401RUW9"/>
<feature type="compositionally biased region" description="Basic and acidic residues" evidence="1">
    <location>
        <begin position="282"/>
        <end position="292"/>
    </location>
</feature>
<feature type="region of interest" description="Disordered" evidence="1">
    <location>
        <begin position="243"/>
        <end position="445"/>
    </location>
</feature>
<sequence length="839" mass="91066">MAETAEADVSAARSAAGQQEGSAMATVERRLPSPEALAGQPWTHWIDAAKQHGADGTELEETFKECGKNREVMRLSREDMPIFGHCPAHDDFYLVMCNHCNQVVKPQAFQAHYERRHGTSSKPPVTPPTSIYSYSSTFSKNRSGSDCGNSRSSGGNCASFGAKIQKSPKEKLHISGVSRPLYLVHHGKMHHDKNMTSVVRPEKMHPNVKIDGTSLKMMPVPVHSTTVNASIKTGLNCPTIPKAPLPSTGQIPNGKNLLSTPSSSEKKLEDAKNIKKSSSHKRLSEREFDPNRHCGVLDPESKKPCTRSLTCKTHSLSQRRAVPGRRKHFDHLLAEHKNKPREKESHRISEHHHQAPLLRESHPSPSKTSQELHQNSHGNITSDVKQMVSGKTKLHNPSLPRPAGCTLQHSGNTTTDTTPVCESHPSLVGSDSASRLSSDEGECDDKEESAEKLDCHYTGHHPRPAALCTFGSRQVGRGCFVFDRRWDRFRCALSSMFEKHHNSQMWKRIPPAVESPTSAQSSPYVTSTNSTLSHYSVSATGFIPSTSLSSSLAPPVLISSPFMSPIESKSVLSYATTLNAHPAALGVMDPAYCMQSRHVSSPSVMPSGLSSVPSPVFNKPQKMKPSKSFKPKDLSSTSSNSNSNTSSNNNSSSSGKKRKNISALPLHYSSTHSTESLKKNCVNSGSLGTSFYSSVTSSYSSVHNVSLNCTSKMNSSGLKHDQSGKGLQMGIPAESIKRMSVVMNSSDSTLSLGPFVHQSNEQTVNLHGGFSHPHTPLDKLEGKKRKSSPGSSTINSGNKSNKIAKSPVVNNVHSKHPNVIPGTPGLSNNTLLHQPKARP</sequence>
<feature type="region of interest" description="Disordered" evidence="1">
    <location>
        <begin position="1"/>
        <end position="26"/>
    </location>
</feature>
<name>A0A401RUW9_CHIPU</name>
<proteinExistence type="predicted"/>
<dbReference type="Proteomes" id="UP000287033">
    <property type="component" value="Unassembled WGS sequence"/>
</dbReference>
<feature type="region of interest" description="Disordered" evidence="1">
    <location>
        <begin position="765"/>
        <end position="839"/>
    </location>
</feature>